<sequence>MPPRRTAFKNAPAKKTQADSRPSATSTPKRMMKLYRLRDKSVTPSKANRSPDELDSPVRACDTKQAEPNEEVILDQIVVSTTPQNTNLKRVGLNSESAVGSSSAVTSTLLRRSSRTSSISQSGGSTPSPLTRGIIMKKQDFRTSIAGNDDNEPDELSLPPTPKKPKVDPKPTQRVALRKSRSKWDNPDEMLTDTNSPLVKAKLRELLCSPRAWDILTCEEKEQILAKFPDNAEILDHGTPNARPDIAALLNNNNFRHDVARYQDGVSKGFHDPEWIQQAQSAHRSREMGVYDGFMADDFEERWEVPMPKHSRSESKVDGNGSRQVDDDSEEQANRASIEPKTIVESDDAANQCEGKNGTLRLKSLDRPHETSIEVSTQDRDDDMEDTDDSKAAPADNTPQAEDKKKDPSVENDAKQGGTAQVEAVTAQDPTKSDAQQLENDGHDVEISSVPSLPDAMEGIGHQSGEKGSETAEAEQVDTAGNTGSPDIKSA</sequence>
<dbReference type="GO" id="GO:0008270">
    <property type="term" value="F:zinc ion binding"/>
    <property type="evidence" value="ECO:0007669"/>
    <property type="project" value="UniProtKB-KW"/>
</dbReference>
<dbReference type="STRING" id="37992.A0A4Z0YXB7"/>
<dbReference type="Proteomes" id="UP000297716">
    <property type="component" value="Unassembled WGS sequence"/>
</dbReference>
<dbReference type="PROSITE" id="PS51916">
    <property type="entry name" value="DEUBAD"/>
    <property type="match status" value="1"/>
</dbReference>
<dbReference type="OrthoDB" id="2289918at2759"/>
<evidence type="ECO:0000256" key="4">
    <source>
        <dbReference type="ARBA" id="ARBA00022833"/>
    </source>
</evidence>
<feature type="compositionally biased region" description="Polar residues" evidence="8">
    <location>
        <begin position="428"/>
        <end position="439"/>
    </location>
</feature>
<keyword evidence="2" id="KW-0479">Metal-binding</keyword>
<keyword evidence="3" id="KW-0863">Zinc-finger</keyword>
<accession>A0A4Z0YXB7</accession>
<keyword evidence="6" id="KW-0804">Transcription</keyword>
<dbReference type="Pfam" id="PF13919">
    <property type="entry name" value="ASXH"/>
    <property type="match status" value="1"/>
</dbReference>
<comment type="caution">
    <text evidence="10">The sequence shown here is derived from an EMBL/GenBank/DDBJ whole genome shotgun (WGS) entry which is preliminary data.</text>
</comment>
<keyword evidence="7" id="KW-0539">Nucleus</keyword>
<keyword evidence="5" id="KW-0805">Transcription regulation</keyword>
<name>A0A4Z0YXB7_9PEZI</name>
<dbReference type="EMBL" id="SKBN01000081">
    <property type="protein sequence ID" value="TGJ83870.1"/>
    <property type="molecule type" value="Genomic_DNA"/>
</dbReference>
<dbReference type="InterPro" id="IPR044867">
    <property type="entry name" value="DEUBAD_dom"/>
</dbReference>
<feature type="compositionally biased region" description="Polar residues" evidence="8">
    <location>
        <begin position="19"/>
        <end position="28"/>
    </location>
</feature>
<organism evidence="10 11">
    <name type="scientific">Xylaria hypoxylon</name>
    <dbReference type="NCBI Taxonomy" id="37992"/>
    <lineage>
        <taxon>Eukaryota</taxon>
        <taxon>Fungi</taxon>
        <taxon>Dikarya</taxon>
        <taxon>Ascomycota</taxon>
        <taxon>Pezizomycotina</taxon>
        <taxon>Sordariomycetes</taxon>
        <taxon>Xylariomycetidae</taxon>
        <taxon>Xylariales</taxon>
        <taxon>Xylariaceae</taxon>
        <taxon>Xylaria</taxon>
    </lineage>
</organism>
<comment type="subcellular location">
    <subcellularLocation>
        <location evidence="1">Nucleus</location>
    </subcellularLocation>
</comment>
<feature type="compositionally biased region" description="Low complexity" evidence="8">
    <location>
        <begin position="95"/>
        <end position="128"/>
    </location>
</feature>
<feature type="compositionally biased region" description="Basic and acidic residues" evidence="8">
    <location>
        <begin position="363"/>
        <end position="372"/>
    </location>
</feature>
<evidence type="ECO:0000256" key="8">
    <source>
        <dbReference type="SAM" id="MobiDB-lite"/>
    </source>
</evidence>
<feature type="domain" description="DEUBAD" evidence="9">
    <location>
        <begin position="194"/>
        <end position="308"/>
    </location>
</feature>
<protein>
    <recommendedName>
        <fullName evidence="9">DEUBAD domain-containing protein</fullName>
    </recommendedName>
</protein>
<dbReference type="AlphaFoldDB" id="A0A4Z0YXB7"/>
<evidence type="ECO:0000313" key="11">
    <source>
        <dbReference type="Proteomes" id="UP000297716"/>
    </source>
</evidence>
<feature type="compositionally biased region" description="Basic and acidic residues" evidence="8">
    <location>
        <begin position="401"/>
        <end position="414"/>
    </location>
</feature>
<evidence type="ECO:0000256" key="7">
    <source>
        <dbReference type="ARBA" id="ARBA00023242"/>
    </source>
</evidence>
<feature type="region of interest" description="Disordered" evidence="8">
    <location>
        <begin position="94"/>
        <end position="193"/>
    </location>
</feature>
<reference evidence="10 11" key="1">
    <citation type="submission" date="2019-03" db="EMBL/GenBank/DDBJ databases">
        <title>Draft genome sequence of Xylaria hypoxylon DSM 108379, a ubiquitous saprotrophic-parasitic fungi on hardwood.</title>
        <authorList>
            <person name="Buettner E."/>
            <person name="Leonhardt S."/>
            <person name="Gebauer A.M."/>
            <person name="Liers C."/>
            <person name="Hofrichter M."/>
            <person name="Kellner H."/>
        </authorList>
    </citation>
    <scope>NUCLEOTIDE SEQUENCE [LARGE SCALE GENOMIC DNA]</scope>
    <source>
        <strain evidence="10 11">DSM 108379</strain>
    </source>
</reference>
<feature type="region of interest" description="Disordered" evidence="8">
    <location>
        <begin position="307"/>
        <end position="491"/>
    </location>
</feature>
<keyword evidence="4" id="KW-0862">Zinc</keyword>
<feature type="region of interest" description="Disordered" evidence="8">
    <location>
        <begin position="1"/>
        <end position="59"/>
    </location>
</feature>
<evidence type="ECO:0000256" key="3">
    <source>
        <dbReference type="ARBA" id="ARBA00022771"/>
    </source>
</evidence>
<evidence type="ECO:0000256" key="6">
    <source>
        <dbReference type="ARBA" id="ARBA00023163"/>
    </source>
</evidence>
<proteinExistence type="predicted"/>
<gene>
    <name evidence="10" type="ORF">E0Z10_g4875</name>
</gene>
<evidence type="ECO:0000259" key="9">
    <source>
        <dbReference type="PROSITE" id="PS51916"/>
    </source>
</evidence>
<evidence type="ECO:0000313" key="10">
    <source>
        <dbReference type="EMBL" id="TGJ83870.1"/>
    </source>
</evidence>
<dbReference type="GO" id="GO:0005634">
    <property type="term" value="C:nucleus"/>
    <property type="evidence" value="ECO:0007669"/>
    <property type="project" value="UniProtKB-SubCell"/>
</dbReference>
<evidence type="ECO:0000256" key="2">
    <source>
        <dbReference type="ARBA" id="ARBA00022723"/>
    </source>
</evidence>
<evidence type="ECO:0000256" key="1">
    <source>
        <dbReference type="ARBA" id="ARBA00004123"/>
    </source>
</evidence>
<evidence type="ECO:0000256" key="5">
    <source>
        <dbReference type="ARBA" id="ARBA00023015"/>
    </source>
</evidence>
<keyword evidence="11" id="KW-1185">Reference proteome</keyword>
<dbReference type="InterPro" id="IPR028020">
    <property type="entry name" value="ASX_DEUBAD_dom"/>
</dbReference>